<dbReference type="InterPro" id="IPR039425">
    <property type="entry name" value="RNA_pol_sigma-70-like"/>
</dbReference>
<dbReference type="SUPFAM" id="SSF88659">
    <property type="entry name" value="Sigma3 and sigma4 domains of RNA polymerase sigma factors"/>
    <property type="match status" value="1"/>
</dbReference>
<dbReference type="RefSeq" id="WP_146901528.1">
    <property type="nucleotide sequence ID" value="NZ_BJYS01000031.1"/>
</dbReference>
<dbReference type="OrthoDB" id="9150024at2"/>
<evidence type="ECO:0000256" key="5">
    <source>
        <dbReference type="SAM" id="Coils"/>
    </source>
</evidence>
<dbReference type="PANTHER" id="PTHR43133:SF46">
    <property type="entry name" value="RNA POLYMERASE SIGMA-70 FACTOR ECF SUBFAMILY"/>
    <property type="match status" value="1"/>
</dbReference>
<keyword evidence="8" id="KW-0240">DNA-directed RNA polymerase</keyword>
<dbReference type="Gene3D" id="1.10.1740.10">
    <property type="match status" value="1"/>
</dbReference>
<feature type="domain" description="RNA polymerase sigma-70 region 2" evidence="6">
    <location>
        <begin position="27"/>
        <end position="93"/>
    </location>
</feature>
<evidence type="ECO:0000259" key="7">
    <source>
        <dbReference type="Pfam" id="PF08281"/>
    </source>
</evidence>
<proteinExistence type="inferred from homology"/>
<keyword evidence="5" id="KW-0175">Coiled coil</keyword>
<evidence type="ECO:0000256" key="1">
    <source>
        <dbReference type="ARBA" id="ARBA00010641"/>
    </source>
</evidence>
<gene>
    <name evidence="8" type="ORF">AAE02nite_37900</name>
</gene>
<dbReference type="InterPro" id="IPR013325">
    <property type="entry name" value="RNA_pol_sigma_r2"/>
</dbReference>
<evidence type="ECO:0000256" key="3">
    <source>
        <dbReference type="ARBA" id="ARBA00023082"/>
    </source>
</evidence>
<sequence>MQPDEPVDERITWLNFQAGDEKAYAYLFQAYFNKLYQHGLSIHPDPSLVKDCIQELFIKIWRTKENLSQPVSVRNYLYESLKRTILKELAKKKYKLTADLSDDYYFEVVLSHELQLIDIQISEERLKQLEKALQKLTKRQRDAIHLKFYGKLSYEEIAEIMDLNVRSVYNLISKSLEALYQELNGSETLQTITLLVALSTIHNFSIS</sequence>
<dbReference type="EMBL" id="BJYS01000031">
    <property type="protein sequence ID" value="GEO06126.1"/>
    <property type="molecule type" value="Genomic_DNA"/>
</dbReference>
<dbReference type="GO" id="GO:0016987">
    <property type="term" value="F:sigma factor activity"/>
    <property type="evidence" value="ECO:0007669"/>
    <property type="project" value="UniProtKB-KW"/>
</dbReference>
<dbReference type="CDD" id="cd06171">
    <property type="entry name" value="Sigma70_r4"/>
    <property type="match status" value="1"/>
</dbReference>
<feature type="domain" description="RNA polymerase sigma factor 70 region 4 type 2" evidence="7">
    <location>
        <begin position="127"/>
        <end position="179"/>
    </location>
</feature>
<evidence type="ECO:0000256" key="2">
    <source>
        <dbReference type="ARBA" id="ARBA00023015"/>
    </source>
</evidence>
<organism evidence="8 9">
    <name type="scientific">Adhaeribacter aerolatus</name>
    <dbReference type="NCBI Taxonomy" id="670289"/>
    <lineage>
        <taxon>Bacteria</taxon>
        <taxon>Pseudomonadati</taxon>
        <taxon>Bacteroidota</taxon>
        <taxon>Cytophagia</taxon>
        <taxon>Cytophagales</taxon>
        <taxon>Hymenobacteraceae</taxon>
        <taxon>Adhaeribacter</taxon>
    </lineage>
</organism>
<keyword evidence="3" id="KW-0731">Sigma factor</keyword>
<evidence type="ECO:0000313" key="9">
    <source>
        <dbReference type="Proteomes" id="UP000321532"/>
    </source>
</evidence>
<dbReference type="InterPro" id="IPR007627">
    <property type="entry name" value="RNA_pol_sigma70_r2"/>
</dbReference>
<keyword evidence="9" id="KW-1185">Reference proteome</keyword>
<dbReference type="GO" id="GO:0006352">
    <property type="term" value="P:DNA-templated transcription initiation"/>
    <property type="evidence" value="ECO:0007669"/>
    <property type="project" value="InterPro"/>
</dbReference>
<reference evidence="8 9" key="1">
    <citation type="submission" date="2019-07" db="EMBL/GenBank/DDBJ databases">
        <title>Whole genome shotgun sequence of Adhaeribacter aerolatus NBRC 106133.</title>
        <authorList>
            <person name="Hosoyama A."/>
            <person name="Uohara A."/>
            <person name="Ohji S."/>
            <person name="Ichikawa N."/>
        </authorList>
    </citation>
    <scope>NUCLEOTIDE SEQUENCE [LARGE SCALE GENOMIC DNA]</scope>
    <source>
        <strain evidence="8 9">NBRC 106133</strain>
    </source>
</reference>
<dbReference type="GO" id="GO:0000428">
    <property type="term" value="C:DNA-directed RNA polymerase complex"/>
    <property type="evidence" value="ECO:0007669"/>
    <property type="project" value="UniProtKB-KW"/>
</dbReference>
<dbReference type="AlphaFoldDB" id="A0A512B2D6"/>
<name>A0A512B2D6_9BACT</name>
<evidence type="ECO:0000259" key="6">
    <source>
        <dbReference type="Pfam" id="PF04542"/>
    </source>
</evidence>
<evidence type="ECO:0000313" key="8">
    <source>
        <dbReference type="EMBL" id="GEO06126.1"/>
    </source>
</evidence>
<dbReference type="Pfam" id="PF08281">
    <property type="entry name" value="Sigma70_r4_2"/>
    <property type="match status" value="1"/>
</dbReference>
<keyword evidence="2" id="KW-0805">Transcription regulation</keyword>
<dbReference type="InterPro" id="IPR036388">
    <property type="entry name" value="WH-like_DNA-bd_sf"/>
</dbReference>
<dbReference type="GO" id="GO:0003677">
    <property type="term" value="F:DNA binding"/>
    <property type="evidence" value="ECO:0007669"/>
    <property type="project" value="InterPro"/>
</dbReference>
<comment type="caution">
    <text evidence="8">The sequence shown here is derived from an EMBL/GenBank/DDBJ whole genome shotgun (WGS) entry which is preliminary data.</text>
</comment>
<comment type="similarity">
    <text evidence="1">Belongs to the sigma-70 factor family. ECF subfamily.</text>
</comment>
<keyword evidence="4" id="KW-0804">Transcription</keyword>
<dbReference type="InterPro" id="IPR013249">
    <property type="entry name" value="RNA_pol_sigma70_r4_t2"/>
</dbReference>
<dbReference type="Proteomes" id="UP000321532">
    <property type="component" value="Unassembled WGS sequence"/>
</dbReference>
<dbReference type="Gene3D" id="1.10.10.10">
    <property type="entry name" value="Winged helix-like DNA-binding domain superfamily/Winged helix DNA-binding domain"/>
    <property type="match status" value="1"/>
</dbReference>
<protein>
    <submittedName>
        <fullName evidence="8">DNA-directed RNA polymerase sigma-70 factor</fullName>
    </submittedName>
</protein>
<dbReference type="SUPFAM" id="SSF88946">
    <property type="entry name" value="Sigma2 domain of RNA polymerase sigma factors"/>
    <property type="match status" value="1"/>
</dbReference>
<dbReference type="Pfam" id="PF04542">
    <property type="entry name" value="Sigma70_r2"/>
    <property type="match status" value="1"/>
</dbReference>
<accession>A0A512B2D6</accession>
<dbReference type="InterPro" id="IPR013324">
    <property type="entry name" value="RNA_pol_sigma_r3/r4-like"/>
</dbReference>
<feature type="coiled-coil region" evidence="5">
    <location>
        <begin position="119"/>
        <end position="146"/>
    </location>
</feature>
<dbReference type="NCBIfam" id="TIGR02937">
    <property type="entry name" value="sigma70-ECF"/>
    <property type="match status" value="1"/>
</dbReference>
<dbReference type="PANTHER" id="PTHR43133">
    <property type="entry name" value="RNA POLYMERASE ECF-TYPE SIGMA FACTO"/>
    <property type="match status" value="1"/>
</dbReference>
<dbReference type="InterPro" id="IPR014284">
    <property type="entry name" value="RNA_pol_sigma-70_dom"/>
</dbReference>
<evidence type="ECO:0000256" key="4">
    <source>
        <dbReference type="ARBA" id="ARBA00023163"/>
    </source>
</evidence>